<organism evidence="4 5">
    <name type="scientific">Lichenicola cladoniae</name>
    <dbReference type="NCBI Taxonomy" id="1484109"/>
    <lineage>
        <taxon>Bacteria</taxon>
        <taxon>Pseudomonadati</taxon>
        <taxon>Pseudomonadota</taxon>
        <taxon>Alphaproteobacteria</taxon>
        <taxon>Acetobacterales</taxon>
        <taxon>Acetobacteraceae</taxon>
        <taxon>Lichenicola</taxon>
    </lineage>
</organism>
<keyword evidence="1 2" id="KW-0597">Phosphoprotein</keyword>
<dbReference type="PROSITE" id="PS50110">
    <property type="entry name" value="RESPONSE_REGULATORY"/>
    <property type="match status" value="1"/>
</dbReference>
<dbReference type="InterPro" id="IPR011006">
    <property type="entry name" value="CheY-like_superfamily"/>
</dbReference>
<dbReference type="InterPro" id="IPR050595">
    <property type="entry name" value="Bact_response_regulator"/>
</dbReference>
<evidence type="ECO:0000313" key="4">
    <source>
        <dbReference type="EMBL" id="QKE92724.1"/>
    </source>
</evidence>
<proteinExistence type="predicted"/>
<dbReference type="Gene3D" id="3.40.50.2300">
    <property type="match status" value="1"/>
</dbReference>
<dbReference type="Proteomes" id="UP000500767">
    <property type="component" value="Chromosome"/>
</dbReference>
<dbReference type="PANTHER" id="PTHR44591:SF24">
    <property type="entry name" value="PROTEIN-GLUTAMATE METHYLESTERASE_PROTEIN-GLUTAMINE GLUTAMINASE 1"/>
    <property type="match status" value="1"/>
</dbReference>
<dbReference type="InterPro" id="IPR001789">
    <property type="entry name" value="Sig_transdc_resp-reg_receiver"/>
</dbReference>
<feature type="domain" description="Response regulatory" evidence="3">
    <location>
        <begin position="1"/>
        <end position="102"/>
    </location>
</feature>
<feature type="modified residue" description="4-aspartylphosphate" evidence="2">
    <location>
        <position position="42"/>
    </location>
</feature>
<sequence>MISMMIEDCLDHLGYDVVAVASHLDDGLEKARTLDIDVAVLDVNLHGKLSYPIAEMLVDRHIPFIFATGYGRAGLPENLRNVLVVTKPFREQQLADALRAATAGASTSGMDPLAR</sequence>
<gene>
    <name evidence="4" type="ORF">HN018_16430</name>
</gene>
<evidence type="ECO:0000259" key="3">
    <source>
        <dbReference type="PROSITE" id="PS50110"/>
    </source>
</evidence>
<evidence type="ECO:0000256" key="1">
    <source>
        <dbReference type="ARBA" id="ARBA00022553"/>
    </source>
</evidence>
<dbReference type="KEGG" id="lck:HN018_16430"/>
<dbReference type="PANTHER" id="PTHR44591">
    <property type="entry name" value="STRESS RESPONSE REGULATOR PROTEIN 1"/>
    <property type="match status" value="1"/>
</dbReference>
<dbReference type="EMBL" id="CP053708">
    <property type="protein sequence ID" value="QKE92724.1"/>
    <property type="molecule type" value="Genomic_DNA"/>
</dbReference>
<dbReference type="GO" id="GO:0000160">
    <property type="term" value="P:phosphorelay signal transduction system"/>
    <property type="evidence" value="ECO:0007669"/>
    <property type="project" value="InterPro"/>
</dbReference>
<dbReference type="SUPFAM" id="SSF52172">
    <property type="entry name" value="CheY-like"/>
    <property type="match status" value="1"/>
</dbReference>
<name>A0A6M8HVU0_9PROT</name>
<accession>A0A6M8HVU0</accession>
<protein>
    <submittedName>
        <fullName evidence="4">Response regulator</fullName>
    </submittedName>
</protein>
<dbReference type="AlphaFoldDB" id="A0A6M8HVU0"/>
<evidence type="ECO:0000313" key="5">
    <source>
        <dbReference type="Proteomes" id="UP000500767"/>
    </source>
</evidence>
<keyword evidence="5" id="KW-1185">Reference proteome</keyword>
<evidence type="ECO:0000256" key="2">
    <source>
        <dbReference type="PROSITE-ProRule" id="PRU00169"/>
    </source>
</evidence>
<reference evidence="4 5" key="1">
    <citation type="journal article" date="2014" name="World J. Microbiol. Biotechnol.">
        <title>Biodiversity and physiological characteristics of Antarctic and Arctic lichens-associated bacteria.</title>
        <authorList>
            <person name="Lee Y.M."/>
            <person name="Kim E.H."/>
            <person name="Lee H.K."/>
            <person name="Hong S.G."/>
        </authorList>
    </citation>
    <scope>NUCLEOTIDE SEQUENCE [LARGE SCALE GENOMIC DNA]</scope>
    <source>
        <strain evidence="4 5">PAMC 26569</strain>
    </source>
</reference>